<reference evidence="2" key="1">
    <citation type="submission" date="2018-05" db="EMBL/GenBank/DDBJ databases">
        <authorList>
            <person name="Lanie J.A."/>
            <person name="Ng W.-L."/>
            <person name="Kazmierczak K.M."/>
            <person name="Andrzejewski T.M."/>
            <person name="Davidsen T.M."/>
            <person name="Wayne K.J."/>
            <person name="Tettelin H."/>
            <person name="Glass J.I."/>
            <person name="Rusch D."/>
            <person name="Podicherti R."/>
            <person name="Tsui H.-C.T."/>
            <person name="Winkler M.E."/>
        </authorList>
    </citation>
    <scope>NUCLEOTIDE SEQUENCE</scope>
</reference>
<dbReference type="AlphaFoldDB" id="A0A383D276"/>
<protein>
    <submittedName>
        <fullName evidence="2">Uncharacterized protein</fullName>
    </submittedName>
</protein>
<gene>
    <name evidence="2" type="ORF">METZ01_LOCUS491199</name>
</gene>
<evidence type="ECO:0000256" key="1">
    <source>
        <dbReference type="SAM" id="Phobius"/>
    </source>
</evidence>
<accession>A0A383D276</accession>
<keyword evidence="1" id="KW-0812">Transmembrane</keyword>
<sequence length="188" mass="21947">VNINSYGKAYIARWVKIVPPEQNKLNQNFFKLPAKWAQSDALMKNFETNVSKIPDNIWRSILIESNNQKNFSDTPFVYSNENSVNIKKIIGSKAVFDVDCKDRNCWFVYNIAALRGWNAYSGSQKISIHKANLGFIGIQLNQGKHFLWLEYRPFIRDVSLIITLIGWIFITFNLFFIRNNGELRYRSL</sequence>
<evidence type="ECO:0000313" key="2">
    <source>
        <dbReference type="EMBL" id="SVE38345.1"/>
    </source>
</evidence>
<feature type="transmembrane region" description="Helical" evidence="1">
    <location>
        <begin position="158"/>
        <end position="177"/>
    </location>
</feature>
<proteinExistence type="predicted"/>
<name>A0A383D276_9ZZZZ</name>
<feature type="non-terminal residue" evidence="2">
    <location>
        <position position="1"/>
    </location>
</feature>
<keyword evidence="1" id="KW-0472">Membrane</keyword>
<dbReference type="EMBL" id="UINC01213528">
    <property type="protein sequence ID" value="SVE38345.1"/>
    <property type="molecule type" value="Genomic_DNA"/>
</dbReference>
<dbReference type="InterPro" id="IPR018580">
    <property type="entry name" value="Uncharacterised_YfhO"/>
</dbReference>
<keyword evidence="1" id="KW-1133">Transmembrane helix</keyword>
<dbReference type="Pfam" id="PF09586">
    <property type="entry name" value="YfhO"/>
    <property type="match status" value="1"/>
</dbReference>
<organism evidence="2">
    <name type="scientific">marine metagenome</name>
    <dbReference type="NCBI Taxonomy" id="408172"/>
    <lineage>
        <taxon>unclassified sequences</taxon>
        <taxon>metagenomes</taxon>
        <taxon>ecological metagenomes</taxon>
    </lineage>
</organism>